<evidence type="ECO:0000313" key="3">
    <source>
        <dbReference type="Proteomes" id="UP000287171"/>
    </source>
</evidence>
<dbReference type="GO" id="GO:0006508">
    <property type="term" value="P:proteolysis"/>
    <property type="evidence" value="ECO:0007669"/>
    <property type="project" value="InterPro"/>
</dbReference>
<dbReference type="PANTHER" id="PTHR14218:SF15">
    <property type="entry name" value="TRIPEPTIDYL-PEPTIDASE 1"/>
    <property type="match status" value="1"/>
</dbReference>
<dbReference type="SUPFAM" id="SSF52743">
    <property type="entry name" value="Subtilisin-like"/>
    <property type="match status" value="1"/>
</dbReference>
<dbReference type="InterPro" id="IPR000209">
    <property type="entry name" value="Peptidase_S8/S53_dom"/>
</dbReference>
<dbReference type="AlphaFoldDB" id="A0A402B813"/>
<dbReference type="Gene3D" id="3.40.50.200">
    <property type="entry name" value="Peptidase S8/S53 domain"/>
    <property type="match status" value="1"/>
</dbReference>
<dbReference type="GO" id="GO:0008240">
    <property type="term" value="F:tripeptidyl-peptidase activity"/>
    <property type="evidence" value="ECO:0007669"/>
    <property type="project" value="TreeGrafter"/>
</dbReference>
<dbReference type="GO" id="GO:0004252">
    <property type="term" value="F:serine-type endopeptidase activity"/>
    <property type="evidence" value="ECO:0007669"/>
    <property type="project" value="InterPro"/>
</dbReference>
<gene>
    <name evidence="2" type="ORF">KDA_29410</name>
</gene>
<feature type="domain" description="Peptidase S53" evidence="1">
    <location>
        <begin position="75"/>
        <end position="457"/>
    </location>
</feature>
<dbReference type="Pfam" id="PF00082">
    <property type="entry name" value="Peptidase_S8"/>
    <property type="match status" value="1"/>
</dbReference>
<proteinExistence type="predicted"/>
<evidence type="ECO:0000313" key="2">
    <source>
        <dbReference type="EMBL" id="GCE27457.1"/>
    </source>
</evidence>
<comment type="caution">
    <text evidence="2">The sequence shown here is derived from an EMBL/GenBank/DDBJ whole genome shotgun (WGS) entry which is preliminary data.</text>
</comment>
<dbReference type="PANTHER" id="PTHR14218">
    <property type="entry name" value="PROTEASE S8 TRIPEPTIDYL PEPTIDASE I CLN2"/>
    <property type="match status" value="1"/>
</dbReference>
<reference evidence="3" key="1">
    <citation type="submission" date="2018-12" db="EMBL/GenBank/DDBJ databases">
        <title>Tengunoibacter tsumagoiensis gen. nov., sp. nov., Dictyobacter kobayashii sp. nov., D. alpinus sp. nov., and D. joshuensis sp. nov. and description of Dictyobacteraceae fam. nov. within the order Ktedonobacterales isolated from Tengu-no-mugimeshi.</title>
        <authorList>
            <person name="Wang C.M."/>
            <person name="Zheng Y."/>
            <person name="Sakai Y."/>
            <person name="Toyoda A."/>
            <person name="Minakuchi Y."/>
            <person name="Abe K."/>
            <person name="Yokota A."/>
            <person name="Yabe S."/>
        </authorList>
    </citation>
    <scope>NUCLEOTIDE SEQUENCE [LARGE SCALE GENOMIC DNA]</scope>
    <source>
        <strain evidence="3">Uno16</strain>
    </source>
</reference>
<dbReference type="InterPro" id="IPR036852">
    <property type="entry name" value="Peptidase_S8/S53_dom_sf"/>
</dbReference>
<dbReference type="InterPro" id="IPR050819">
    <property type="entry name" value="Tripeptidyl-peptidase_I"/>
</dbReference>
<dbReference type="InterPro" id="IPR030400">
    <property type="entry name" value="Sedolisin_dom"/>
</dbReference>
<name>A0A402B813_9CHLR</name>
<dbReference type="PROSITE" id="PS51257">
    <property type="entry name" value="PROKAR_LIPOPROTEIN"/>
    <property type="match status" value="1"/>
</dbReference>
<accession>A0A402B813</accession>
<dbReference type="CDD" id="cd04056">
    <property type="entry name" value="Peptidases_S53"/>
    <property type="match status" value="1"/>
</dbReference>
<evidence type="ECO:0000259" key="1">
    <source>
        <dbReference type="PROSITE" id="PS51695"/>
    </source>
</evidence>
<sequence length="459" mass="49611">MFEFLKYISRLNRSLLFLFILLSCVSSVTGVSVRHKGSGPIGALTHATKGMYLERWKLKSPPADADCRKQMQMSCYSPNEIRTAYGINTVLKAGYTGAGETIVIVDSFGSPDPVKDLHQFDVDYGLPDPPSFKVLHPLGAVKFDANNTDQVGWAQETNLDIQWAHVIAPGANIVLLTSPVSETQGVQGLPEFLKLEQYALNHHLGKIFSQSWGATEETLFTPEGKKVLNDFEKFYQQASKQGVTFLASAGDTGASNPDTNNNTYPFPTIGFPANSPLVTSVGGTSLFADTAGNYQSEMAWNQGVGSSTGGGYSRYYKAPYYQQKYLSAGAKSMARGFRGVPDVAFNGDPLTSVPVYLGFMPQPGYYMFGGTSAGAPQWAGLIADANQMARHPLGSINETLYRIGSDPVLYARAFNDITFGDNTQGKIKGYKAGAGWDAVTGWGTPKANILLPLLVNPPK</sequence>
<keyword evidence="3" id="KW-1185">Reference proteome</keyword>
<protein>
    <recommendedName>
        <fullName evidence="1">Peptidase S53 domain-containing protein</fullName>
    </recommendedName>
</protein>
<dbReference type="Proteomes" id="UP000287171">
    <property type="component" value="Unassembled WGS sequence"/>
</dbReference>
<dbReference type="EMBL" id="BIFT01000001">
    <property type="protein sequence ID" value="GCE27457.1"/>
    <property type="molecule type" value="Genomic_DNA"/>
</dbReference>
<dbReference type="PROSITE" id="PS51695">
    <property type="entry name" value="SEDOLISIN"/>
    <property type="match status" value="1"/>
</dbReference>
<organism evidence="2 3">
    <name type="scientific">Dictyobacter alpinus</name>
    <dbReference type="NCBI Taxonomy" id="2014873"/>
    <lineage>
        <taxon>Bacteria</taxon>
        <taxon>Bacillati</taxon>
        <taxon>Chloroflexota</taxon>
        <taxon>Ktedonobacteria</taxon>
        <taxon>Ktedonobacterales</taxon>
        <taxon>Dictyobacteraceae</taxon>
        <taxon>Dictyobacter</taxon>
    </lineage>
</organism>